<sequence length="116" mass="12756">MKPFKGCVNENCSAYKKIHYRRDDHYCRKCGHPLYSVCADCWTVLGEDDTQRICASCQAKRTQRNAERVERAKHVGIAVAGVAAGAKAMVNNIDSISKSAKKVASIGADVIKVIKK</sequence>
<accession>A0A9D1V488</accession>
<comment type="caution">
    <text evidence="1">The sequence shown here is derived from an EMBL/GenBank/DDBJ whole genome shotgun (WGS) entry which is preliminary data.</text>
</comment>
<organism evidence="1 2">
    <name type="scientific">Candidatus Allofournierella pullicola</name>
    <dbReference type="NCBI Taxonomy" id="2838596"/>
    <lineage>
        <taxon>Bacteria</taxon>
        <taxon>Bacillati</taxon>
        <taxon>Bacillota</taxon>
        <taxon>Clostridia</taxon>
        <taxon>Eubacteriales</taxon>
        <taxon>Oscillospiraceae</taxon>
        <taxon>Allofournierella</taxon>
    </lineage>
</organism>
<dbReference type="Proteomes" id="UP000824193">
    <property type="component" value="Unassembled WGS sequence"/>
</dbReference>
<protein>
    <submittedName>
        <fullName evidence="1">Uncharacterized protein</fullName>
    </submittedName>
</protein>
<name>A0A9D1V488_9FIRM</name>
<evidence type="ECO:0000313" key="2">
    <source>
        <dbReference type="Proteomes" id="UP000824193"/>
    </source>
</evidence>
<reference evidence="1" key="1">
    <citation type="journal article" date="2021" name="PeerJ">
        <title>Extensive microbial diversity within the chicken gut microbiome revealed by metagenomics and culture.</title>
        <authorList>
            <person name="Gilroy R."/>
            <person name="Ravi A."/>
            <person name="Getino M."/>
            <person name="Pursley I."/>
            <person name="Horton D.L."/>
            <person name="Alikhan N.F."/>
            <person name="Baker D."/>
            <person name="Gharbi K."/>
            <person name="Hall N."/>
            <person name="Watson M."/>
            <person name="Adriaenssens E.M."/>
            <person name="Foster-Nyarko E."/>
            <person name="Jarju S."/>
            <person name="Secka A."/>
            <person name="Antonio M."/>
            <person name="Oren A."/>
            <person name="Chaudhuri R.R."/>
            <person name="La Ragione R."/>
            <person name="Hildebrand F."/>
            <person name="Pallen M.J."/>
        </authorList>
    </citation>
    <scope>NUCLEOTIDE SEQUENCE</scope>
    <source>
        <strain evidence="1">2239</strain>
    </source>
</reference>
<reference evidence="1" key="2">
    <citation type="submission" date="2021-04" db="EMBL/GenBank/DDBJ databases">
        <authorList>
            <person name="Gilroy R."/>
        </authorList>
    </citation>
    <scope>NUCLEOTIDE SEQUENCE</scope>
    <source>
        <strain evidence="1">2239</strain>
    </source>
</reference>
<evidence type="ECO:0000313" key="1">
    <source>
        <dbReference type="EMBL" id="HIX05734.1"/>
    </source>
</evidence>
<dbReference type="AlphaFoldDB" id="A0A9D1V488"/>
<proteinExistence type="predicted"/>
<dbReference type="EMBL" id="DXFW01000020">
    <property type="protein sequence ID" value="HIX05734.1"/>
    <property type="molecule type" value="Genomic_DNA"/>
</dbReference>
<gene>
    <name evidence="1" type="ORF">H9865_06500</name>
</gene>